<dbReference type="InterPro" id="IPR029063">
    <property type="entry name" value="SAM-dependent_MTases_sf"/>
</dbReference>
<dbReference type="SUPFAM" id="SSF53335">
    <property type="entry name" value="S-adenosyl-L-methionine-dependent methyltransferases"/>
    <property type="match status" value="1"/>
</dbReference>
<evidence type="ECO:0000256" key="4">
    <source>
        <dbReference type="ARBA" id="ARBA00048391"/>
    </source>
</evidence>
<evidence type="ECO:0000256" key="2">
    <source>
        <dbReference type="ARBA" id="ARBA00022679"/>
    </source>
</evidence>
<dbReference type="NCBIfam" id="TIGR00536">
    <property type="entry name" value="hemK_fam"/>
    <property type="match status" value="1"/>
</dbReference>
<dbReference type="InterPro" id="IPR002052">
    <property type="entry name" value="DNA_methylase_N6_adenine_CS"/>
</dbReference>
<evidence type="ECO:0000256" key="1">
    <source>
        <dbReference type="ARBA" id="ARBA00022603"/>
    </source>
</evidence>
<evidence type="ECO:0000313" key="9">
    <source>
        <dbReference type="Proteomes" id="UP000271590"/>
    </source>
</evidence>
<evidence type="ECO:0000256" key="3">
    <source>
        <dbReference type="ARBA" id="ARBA00022691"/>
    </source>
</evidence>
<dbReference type="Pfam" id="PF17827">
    <property type="entry name" value="PrmC_N"/>
    <property type="match status" value="1"/>
</dbReference>
<feature type="domain" description="Release factor glutamine methyltransferase N-terminal" evidence="7">
    <location>
        <begin position="14"/>
        <end position="80"/>
    </location>
</feature>
<evidence type="ECO:0000259" key="6">
    <source>
        <dbReference type="Pfam" id="PF05175"/>
    </source>
</evidence>
<accession>A0A3P3EFB6</accession>
<dbReference type="HAMAP" id="MF_02126">
    <property type="entry name" value="RF_methyltr_PrmC"/>
    <property type="match status" value="1"/>
</dbReference>
<dbReference type="InterPro" id="IPR040758">
    <property type="entry name" value="PrmC_N"/>
</dbReference>
<comment type="catalytic activity">
    <reaction evidence="4 5">
        <text>L-glutaminyl-[peptide chain release factor] + S-adenosyl-L-methionine = N(5)-methyl-L-glutaminyl-[peptide chain release factor] + S-adenosyl-L-homocysteine + H(+)</text>
        <dbReference type="Rhea" id="RHEA:42896"/>
        <dbReference type="Rhea" id="RHEA-COMP:10271"/>
        <dbReference type="Rhea" id="RHEA-COMP:10272"/>
        <dbReference type="ChEBI" id="CHEBI:15378"/>
        <dbReference type="ChEBI" id="CHEBI:30011"/>
        <dbReference type="ChEBI" id="CHEBI:57856"/>
        <dbReference type="ChEBI" id="CHEBI:59789"/>
        <dbReference type="ChEBI" id="CHEBI:61891"/>
        <dbReference type="EC" id="2.1.1.297"/>
    </reaction>
</comment>
<dbReference type="Gene3D" id="3.40.50.150">
    <property type="entry name" value="Vaccinia Virus protein VP39"/>
    <property type="match status" value="1"/>
</dbReference>
<dbReference type="EC" id="2.1.1.297" evidence="5"/>
<evidence type="ECO:0000313" key="8">
    <source>
        <dbReference type="EMBL" id="RRH85100.1"/>
    </source>
</evidence>
<evidence type="ECO:0000259" key="7">
    <source>
        <dbReference type="Pfam" id="PF17827"/>
    </source>
</evidence>
<dbReference type="RefSeq" id="WP_124960761.1">
    <property type="nucleotide sequence ID" value="NZ_RQXU01000017.1"/>
</dbReference>
<organism evidence="8 9">
    <name type="scientific">Variovorax beijingensis</name>
    <dbReference type="NCBI Taxonomy" id="2496117"/>
    <lineage>
        <taxon>Bacteria</taxon>
        <taxon>Pseudomonadati</taxon>
        <taxon>Pseudomonadota</taxon>
        <taxon>Betaproteobacteria</taxon>
        <taxon>Burkholderiales</taxon>
        <taxon>Comamonadaceae</taxon>
        <taxon>Variovorax</taxon>
    </lineage>
</organism>
<comment type="similarity">
    <text evidence="5">Belongs to the protein N5-glutamine methyltransferase family. PrmC subfamily.</text>
</comment>
<dbReference type="Proteomes" id="UP000271590">
    <property type="component" value="Unassembled WGS sequence"/>
</dbReference>
<dbReference type="InterPro" id="IPR007848">
    <property type="entry name" value="Small_mtfrase_dom"/>
</dbReference>
<dbReference type="Gene3D" id="1.10.8.10">
    <property type="entry name" value="DNA helicase RuvA subunit, C-terminal domain"/>
    <property type="match status" value="1"/>
</dbReference>
<dbReference type="PROSITE" id="PS00092">
    <property type="entry name" value="N6_MTASE"/>
    <property type="match status" value="1"/>
</dbReference>
<evidence type="ECO:0000256" key="5">
    <source>
        <dbReference type="HAMAP-Rule" id="MF_02126"/>
    </source>
</evidence>
<proteinExistence type="inferred from homology"/>
<dbReference type="PANTHER" id="PTHR18895">
    <property type="entry name" value="HEMK METHYLTRANSFERASE"/>
    <property type="match status" value="1"/>
</dbReference>
<dbReference type="EMBL" id="RQXU01000017">
    <property type="protein sequence ID" value="RRH85100.1"/>
    <property type="molecule type" value="Genomic_DNA"/>
</dbReference>
<dbReference type="GO" id="GO:0102559">
    <property type="term" value="F:peptide chain release factor N(5)-glutamine methyltransferase activity"/>
    <property type="evidence" value="ECO:0007669"/>
    <property type="project" value="UniProtKB-EC"/>
</dbReference>
<name>A0A3P3EFB6_9BURK</name>
<feature type="binding site" evidence="5">
    <location>
        <begin position="125"/>
        <end position="129"/>
    </location>
    <ligand>
        <name>S-adenosyl-L-methionine</name>
        <dbReference type="ChEBI" id="CHEBI:59789"/>
    </ligand>
</feature>
<feature type="binding site" evidence="5">
    <location>
        <position position="175"/>
    </location>
    <ligand>
        <name>S-adenosyl-L-methionine</name>
        <dbReference type="ChEBI" id="CHEBI:59789"/>
    </ligand>
</feature>
<keyword evidence="2 5" id="KW-0808">Transferase</keyword>
<gene>
    <name evidence="5 8" type="primary">prmC</name>
    <name evidence="8" type="ORF">EH244_23670</name>
</gene>
<protein>
    <recommendedName>
        <fullName evidence="5">Release factor glutamine methyltransferase</fullName>
        <shortName evidence="5">RF MTase</shortName>
        <ecNumber evidence="5">2.1.1.297</ecNumber>
    </recommendedName>
    <alternativeName>
        <fullName evidence="5">N5-glutamine methyltransferase PrmC</fullName>
    </alternativeName>
    <alternativeName>
        <fullName evidence="5">Protein-(glutamine-N5) MTase PrmC</fullName>
    </alternativeName>
    <alternativeName>
        <fullName evidence="5">Protein-glutamine N-methyltransferase PrmC</fullName>
    </alternativeName>
</protein>
<dbReference type="PANTHER" id="PTHR18895:SF74">
    <property type="entry name" value="MTRF1L RELEASE FACTOR GLUTAMINE METHYLTRANSFERASE"/>
    <property type="match status" value="1"/>
</dbReference>
<dbReference type="GO" id="GO:0032259">
    <property type="term" value="P:methylation"/>
    <property type="evidence" value="ECO:0007669"/>
    <property type="project" value="UniProtKB-KW"/>
</dbReference>
<feature type="domain" description="Methyltransferase small" evidence="6">
    <location>
        <begin position="110"/>
        <end position="200"/>
    </location>
</feature>
<comment type="function">
    <text evidence="5">Methylates the class 1 translation termination release factors RF1/PrfA and RF2/PrfB on the glutamine residue of the universally conserved GGQ motif.</text>
</comment>
<keyword evidence="3 5" id="KW-0949">S-adenosyl-L-methionine</keyword>
<dbReference type="InterPro" id="IPR004556">
    <property type="entry name" value="HemK-like"/>
</dbReference>
<dbReference type="NCBIfam" id="TIGR03534">
    <property type="entry name" value="RF_mod_PrmC"/>
    <property type="match status" value="1"/>
</dbReference>
<keyword evidence="1 5" id="KW-0489">Methyltransferase</keyword>
<dbReference type="AlphaFoldDB" id="A0A3P3EFB6"/>
<feature type="binding site" evidence="5">
    <location>
        <position position="148"/>
    </location>
    <ligand>
        <name>S-adenosyl-L-methionine</name>
        <dbReference type="ChEBI" id="CHEBI:59789"/>
    </ligand>
</feature>
<dbReference type="CDD" id="cd02440">
    <property type="entry name" value="AdoMet_MTases"/>
    <property type="match status" value="1"/>
</dbReference>
<comment type="caution">
    <text evidence="8">The sequence shown here is derived from an EMBL/GenBank/DDBJ whole genome shotgun (WGS) entry which is preliminary data.</text>
</comment>
<dbReference type="InterPro" id="IPR019874">
    <property type="entry name" value="RF_methyltr_PrmC"/>
</dbReference>
<reference evidence="8 9" key="1">
    <citation type="submission" date="2018-11" db="EMBL/GenBank/DDBJ databases">
        <title>The genome of Variovorax sp T529.</title>
        <authorList>
            <person name="Gao J."/>
        </authorList>
    </citation>
    <scope>NUCLEOTIDE SEQUENCE [LARGE SCALE GENOMIC DNA]</scope>
    <source>
        <strain evidence="8 9">T529</strain>
    </source>
</reference>
<feature type="binding site" evidence="5">
    <location>
        <position position="189"/>
    </location>
    <ligand>
        <name>S-adenosyl-L-methionine</name>
        <dbReference type="ChEBI" id="CHEBI:59789"/>
    </ligand>
</feature>
<dbReference type="GO" id="GO:0003676">
    <property type="term" value="F:nucleic acid binding"/>
    <property type="evidence" value="ECO:0007669"/>
    <property type="project" value="InterPro"/>
</dbReference>
<feature type="binding site" evidence="5">
    <location>
        <begin position="189"/>
        <end position="192"/>
    </location>
    <ligand>
        <name>substrate</name>
    </ligand>
</feature>
<dbReference type="Pfam" id="PF05175">
    <property type="entry name" value="MTS"/>
    <property type="match status" value="1"/>
</dbReference>
<dbReference type="InterPro" id="IPR050320">
    <property type="entry name" value="N5-glutamine_MTase"/>
</dbReference>
<dbReference type="FunFam" id="3.40.50.150:FF:000053">
    <property type="entry name" value="Release factor glutamine methyltransferase"/>
    <property type="match status" value="1"/>
</dbReference>
<sequence>MTTAATTPSTVAQALAAAVALGVDRLDAQLLLLHALGRAPNDRAWLLAHDTDAISDAAWSALSAQLLRRLAGEPVAYLLGEKEFHGLGLQVDARVLVPRPDTETLVDWALQCLEGRKAPQVLDLGTGSGAIALALQHARPDAQVDAVDASADALAVAEANALRLGLPVRFRQAHWLDGAAGGYAVIASNPPYIAAGDPHLAALQHEPLAALVAGPDGLADIRQIVQQAPAHLADGGWLLLEHGHDQAPAVRQLLQARGFAEVQSRDDLAGIQRCSGGIWRTVK</sequence>